<dbReference type="Gene3D" id="1.20.140.150">
    <property type="match status" value="2"/>
</dbReference>
<keyword evidence="8 11" id="KW-1133">Transmembrane helix</keyword>
<reference evidence="13 14" key="1">
    <citation type="submission" date="2022-01" db="EMBL/GenBank/DDBJ databases">
        <title>A high-quality chromosome-level genome assembly of rohu carp, Labeo rohita.</title>
        <authorList>
            <person name="Arick M.A. II"/>
            <person name="Hsu C.-Y."/>
            <person name="Magbanua Z."/>
            <person name="Pechanova O."/>
            <person name="Grover C."/>
            <person name="Miller E."/>
            <person name="Thrash A."/>
            <person name="Ezzel L."/>
            <person name="Alam S."/>
            <person name="Benzie J."/>
            <person name="Hamilton M."/>
            <person name="Karsi A."/>
            <person name="Lawrence M.L."/>
            <person name="Peterson D.G."/>
        </authorList>
    </citation>
    <scope>NUCLEOTIDE SEQUENCE [LARGE SCALE GENOMIC DNA]</scope>
    <source>
        <strain evidence="14">BAU-BD-2019</strain>
        <tissue evidence="13">Blood</tissue>
    </source>
</reference>
<feature type="transmembrane region" description="Helical" evidence="11">
    <location>
        <begin position="181"/>
        <end position="201"/>
    </location>
</feature>
<evidence type="ECO:0000256" key="3">
    <source>
        <dbReference type="ARBA" id="ARBA00008295"/>
    </source>
</evidence>
<dbReference type="PROSITE" id="PS01346">
    <property type="entry name" value="CLAUDIN"/>
    <property type="match status" value="2"/>
</dbReference>
<evidence type="ECO:0000256" key="12">
    <source>
        <dbReference type="SAM" id="SignalP"/>
    </source>
</evidence>
<dbReference type="Pfam" id="PF00822">
    <property type="entry name" value="PMP22_Claudin"/>
    <property type="match status" value="1"/>
</dbReference>
<sequence>MASTVLQLVGLFLGIVGWCLESSSTNSAVWKKASHGDAVVTASSRFEGLWLSCASTSLGSVQCQKFKTILGLPGGTRTRCTRCGLRSHYVMLHDGFSDTLIMSTGVQLLGFLMCLGGWLLTFMSLLNESWRKSTFAEDALTSIWYNINLWQSCSETTTGIKNCKPFPSLLEQPGHIQACRALMIIALILGLLGVILAVMGLKCTKLGSTSEESKGKISLIAGIFYILSGLCVMIAVSWYAARVVQEYELGVGLYLGWAAGALAILGGGILCTSFKSSGSAKSRNYNYTASQPQKIYKSPPSENSASKAYV</sequence>
<evidence type="ECO:0000256" key="10">
    <source>
        <dbReference type="SAM" id="MobiDB-lite"/>
    </source>
</evidence>
<dbReference type="PANTHER" id="PTHR12002">
    <property type="entry name" value="CLAUDIN"/>
    <property type="match status" value="1"/>
</dbReference>
<feature type="region of interest" description="Disordered" evidence="10">
    <location>
        <begin position="291"/>
        <end position="310"/>
    </location>
</feature>
<feature type="signal peptide" evidence="12">
    <location>
        <begin position="1"/>
        <end position="17"/>
    </location>
</feature>
<keyword evidence="14" id="KW-1185">Reference proteome</keyword>
<protein>
    <submittedName>
        <fullName evidence="13">Claudin-10</fullName>
    </submittedName>
</protein>
<evidence type="ECO:0000256" key="8">
    <source>
        <dbReference type="ARBA" id="ARBA00022989"/>
    </source>
</evidence>
<evidence type="ECO:0000313" key="14">
    <source>
        <dbReference type="Proteomes" id="UP000830375"/>
    </source>
</evidence>
<keyword evidence="9 11" id="KW-0472">Membrane</keyword>
<dbReference type="InterPro" id="IPR017974">
    <property type="entry name" value="Claudin_CS"/>
</dbReference>
<keyword evidence="4" id="KW-0796">Tight junction</keyword>
<evidence type="ECO:0000256" key="9">
    <source>
        <dbReference type="ARBA" id="ARBA00023136"/>
    </source>
</evidence>
<keyword evidence="5" id="KW-1003">Cell membrane</keyword>
<feature type="compositionally biased region" description="Polar residues" evidence="10">
    <location>
        <begin position="300"/>
        <end position="310"/>
    </location>
</feature>
<dbReference type="EMBL" id="JACTAM010000015">
    <property type="protein sequence ID" value="KAI2656498.1"/>
    <property type="molecule type" value="Genomic_DNA"/>
</dbReference>
<evidence type="ECO:0000256" key="7">
    <source>
        <dbReference type="ARBA" id="ARBA00022949"/>
    </source>
</evidence>
<organism evidence="13 14">
    <name type="scientific">Labeo rohita</name>
    <name type="common">Indian major carp</name>
    <name type="synonym">Cyprinus rohita</name>
    <dbReference type="NCBI Taxonomy" id="84645"/>
    <lineage>
        <taxon>Eukaryota</taxon>
        <taxon>Metazoa</taxon>
        <taxon>Chordata</taxon>
        <taxon>Craniata</taxon>
        <taxon>Vertebrata</taxon>
        <taxon>Euteleostomi</taxon>
        <taxon>Actinopterygii</taxon>
        <taxon>Neopterygii</taxon>
        <taxon>Teleostei</taxon>
        <taxon>Ostariophysi</taxon>
        <taxon>Cypriniformes</taxon>
        <taxon>Cyprinidae</taxon>
        <taxon>Labeoninae</taxon>
        <taxon>Labeonini</taxon>
        <taxon>Labeo</taxon>
    </lineage>
</organism>
<keyword evidence="7" id="KW-0965">Cell junction</keyword>
<feature type="transmembrane region" description="Helical" evidence="11">
    <location>
        <begin position="253"/>
        <end position="274"/>
    </location>
</feature>
<proteinExistence type="inferred from homology"/>
<feature type="chain" id="PRO_5046969796" evidence="12">
    <location>
        <begin position="18"/>
        <end position="310"/>
    </location>
</feature>
<evidence type="ECO:0000256" key="11">
    <source>
        <dbReference type="SAM" id="Phobius"/>
    </source>
</evidence>
<comment type="caution">
    <text evidence="13">The sequence shown here is derived from an EMBL/GenBank/DDBJ whole genome shotgun (WGS) entry which is preliminary data.</text>
</comment>
<keyword evidence="6 11" id="KW-0812">Transmembrane</keyword>
<evidence type="ECO:0000256" key="4">
    <source>
        <dbReference type="ARBA" id="ARBA00022427"/>
    </source>
</evidence>
<evidence type="ECO:0000313" key="13">
    <source>
        <dbReference type="EMBL" id="KAI2656498.1"/>
    </source>
</evidence>
<dbReference type="InterPro" id="IPR004031">
    <property type="entry name" value="PMP22/EMP/MP20/Claudin"/>
</dbReference>
<feature type="transmembrane region" description="Helical" evidence="11">
    <location>
        <begin position="222"/>
        <end position="241"/>
    </location>
</feature>
<evidence type="ECO:0000256" key="2">
    <source>
        <dbReference type="ARBA" id="ARBA00004651"/>
    </source>
</evidence>
<dbReference type="PRINTS" id="PR01077">
    <property type="entry name" value="CLAUDIN"/>
</dbReference>
<evidence type="ECO:0000256" key="6">
    <source>
        <dbReference type="ARBA" id="ARBA00022692"/>
    </source>
</evidence>
<dbReference type="Proteomes" id="UP000830375">
    <property type="component" value="Unassembled WGS sequence"/>
</dbReference>
<comment type="subcellular location">
    <subcellularLocation>
        <location evidence="1">Cell junction</location>
        <location evidence="1">Tight junction</location>
    </subcellularLocation>
    <subcellularLocation>
        <location evidence="2">Cell membrane</location>
        <topology evidence="2">Multi-pass membrane protein</topology>
    </subcellularLocation>
</comment>
<comment type="similarity">
    <text evidence="3">Belongs to the claudin family.</text>
</comment>
<keyword evidence="12" id="KW-0732">Signal</keyword>
<gene>
    <name evidence="13" type="ORF">H4Q32_013449</name>
</gene>
<accession>A0ABQ8M0V0</accession>
<name>A0ABQ8M0V0_LABRO</name>
<dbReference type="InterPro" id="IPR006187">
    <property type="entry name" value="Claudin"/>
</dbReference>
<evidence type="ECO:0000256" key="5">
    <source>
        <dbReference type="ARBA" id="ARBA00022475"/>
    </source>
</evidence>
<evidence type="ECO:0000256" key="1">
    <source>
        <dbReference type="ARBA" id="ARBA00004435"/>
    </source>
</evidence>